<evidence type="ECO:0000256" key="16">
    <source>
        <dbReference type="ARBA" id="ARBA00023166"/>
    </source>
</evidence>
<dbReference type="GO" id="GO:0032933">
    <property type="term" value="P:SREBP signaling pathway"/>
    <property type="evidence" value="ECO:0007669"/>
    <property type="project" value="InterPro"/>
</dbReference>
<dbReference type="PROSITE" id="PS50082">
    <property type="entry name" value="WD_REPEATS_2"/>
    <property type="match status" value="3"/>
</dbReference>
<dbReference type="InterPro" id="IPR053958">
    <property type="entry name" value="HMGCR/SNAP/NPC1-like_SSD"/>
</dbReference>
<dbReference type="Pfam" id="PF12349">
    <property type="entry name" value="Sterol-sensing"/>
    <property type="match status" value="1"/>
</dbReference>
<dbReference type="InterPro" id="IPR036322">
    <property type="entry name" value="WD40_repeat_dom_sf"/>
</dbReference>
<evidence type="ECO:0000256" key="18">
    <source>
        <dbReference type="ARBA" id="ARBA00023221"/>
    </source>
</evidence>
<feature type="transmembrane region" description="Helical" evidence="22">
    <location>
        <begin position="440"/>
        <end position="462"/>
    </location>
</feature>
<evidence type="ECO:0000256" key="7">
    <source>
        <dbReference type="ARBA" id="ARBA00022574"/>
    </source>
</evidence>
<feature type="domain" description="SSD" evidence="23">
    <location>
        <begin position="304"/>
        <end position="462"/>
    </location>
</feature>
<feature type="transmembrane region" description="Helical" evidence="22">
    <location>
        <begin position="416"/>
        <end position="434"/>
    </location>
</feature>
<feature type="transmembrane region" description="Helical" evidence="22">
    <location>
        <begin position="774"/>
        <end position="796"/>
    </location>
</feature>
<keyword evidence="14" id="KW-0446">Lipid-binding</keyword>
<keyword evidence="7 21" id="KW-0853">WD repeat</keyword>
<dbReference type="GO" id="GO:0045540">
    <property type="term" value="P:regulation of cholesterol biosynthetic process"/>
    <property type="evidence" value="ECO:0007669"/>
    <property type="project" value="TreeGrafter"/>
</dbReference>
<protein>
    <recommendedName>
        <fullName evidence="5">Sterol regulatory element-binding protein cleavage-activating protein</fullName>
    </recommendedName>
</protein>
<dbReference type="SMART" id="SM00320">
    <property type="entry name" value="WD40"/>
    <property type="match status" value="5"/>
</dbReference>
<evidence type="ECO:0000256" key="20">
    <source>
        <dbReference type="ARBA" id="ARBA00045958"/>
    </source>
</evidence>
<proteinExistence type="inferred from homology"/>
<dbReference type="Proteomes" id="UP001154114">
    <property type="component" value="Chromosome 1"/>
</dbReference>
<keyword evidence="11 22" id="KW-1133">Transmembrane helix</keyword>
<dbReference type="OrthoDB" id="361494at2759"/>
<feature type="transmembrane region" description="Helical" evidence="22">
    <location>
        <begin position="558"/>
        <end position="576"/>
    </location>
</feature>
<keyword evidence="6" id="KW-0153">Cholesterol metabolism</keyword>
<dbReference type="GO" id="GO:0032934">
    <property type="term" value="F:sterol binding"/>
    <property type="evidence" value="ECO:0007669"/>
    <property type="project" value="InterPro"/>
</dbReference>
<comment type="subcellular location">
    <subcellularLocation>
        <location evidence="2">Cytoplasmic vesicle</location>
        <location evidence="2">COPII-coated vesicle membrane</location>
        <topology evidence="2">Multi-pass membrane protein</topology>
    </subcellularLocation>
    <subcellularLocation>
        <location evidence="1">Endoplasmic reticulum membrane</location>
        <topology evidence="1">Multi-pass membrane protein</topology>
    </subcellularLocation>
    <subcellularLocation>
        <location evidence="3">Golgi apparatus membrane</location>
        <topology evidence="3">Multi-pass membrane protein</topology>
    </subcellularLocation>
</comment>
<keyword evidence="16" id="KW-1207">Sterol metabolism</keyword>
<evidence type="ECO:0000256" key="1">
    <source>
        <dbReference type="ARBA" id="ARBA00004477"/>
    </source>
</evidence>
<dbReference type="PROSITE" id="PS50294">
    <property type="entry name" value="WD_REPEATS_REGION"/>
    <property type="match status" value="1"/>
</dbReference>
<dbReference type="Pfam" id="PF24006">
    <property type="entry name" value="SCAP_N"/>
    <property type="match status" value="1"/>
</dbReference>
<dbReference type="InterPro" id="IPR030225">
    <property type="entry name" value="SCAP"/>
</dbReference>
<evidence type="ECO:0000256" key="13">
    <source>
        <dbReference type="ARBA" id="ARBA00023098"/>
    </source>
</evidence>
<evidence type="ECO:0000256" key="6">
    <source>
        <dbReference type="ARBA" id="ARBA00022548"/>
    </source>
</evidence>
<keyword evidence="18" id="KW-0753">Steroid metabolism</keyword>
<evidence type="ECO:0000256" key="14">
    <source>
        <dbReference type="ARBA" id="ARBA00023121"/>
    </source>
</evidence>
<evidence type="ECO:0000256" key="15">
    <source>
        <dbReference type="ARBA" id="ARBA00023136"/>
    </source>
</evidence>
<reference evidence="24" key="1">
    <citation type="submission" date="2021-12" db="EMBL/GenBank/DDBJ databases">
        <authorList>
            <person name="King R."/>
        </authorList>
    </citation>
    <scope>NUCLEOTIDE SEQUENCE</scope>
</reference>
<dbReference type="SUPFAM" id="SSF50978">
    <property type="entry name" value="WD40 repeat-like"/>
    <property type="match status" value="1"/>
</dbReference>
<dbReference type="GO" id="GO:0005789">
    <property type="term" value="C:endoplasmic reticulum membrane"/>
    <property type="evidence" value="ECO:0007669"/>
    <property type="project" value="UniProtKB-SubCell"/>
</dbReference>
<feature type="transmembrane region" description="Helical" evidence="22">
    <location>
        <begin position="21"/>
        <end position="44"/>
    </location>
</feature>
<keyword evidence="15 22" id="KW-0472">Membrane</keyword>
<keyword evidence="8 22" id="KW-0812">Transmembrane</keyword>
<dbReference type="GO" id="GO:0000139">
    <property type="term" value="C:Golgi membrane"/>
    <property type="evidence" value="ECO:0007669"/>
    <property type="project" value="UniProtKB-SubCell"/>
</dbReference>
<dbReference type="InterPro" id="IPR057041">
    <property type="entry name" value="SCAP_N"/>
</dbReference>
<dbReference type="Gene3D" id="2.130.10.10">
    <property type="entry name" value="YVTN repeat-like/Quinoprotein amine dehydrogenase"/>
    <property type="match status" value="1"/>
</dbReference>
<dbReference type="InterPro" id="IPR001680">
    <property type="entry name" value="WD40_rpt"/>
</dbReference>
<dbReference type="GO" id="GO:0008203">
    <property type="term" value="P:cholesterol metabolic process"/>
    <property type="evidence" value="ECO:0007669"/>
    <property type="project" value="UniProtKB-KW"/>
</dbReference>
<keyword evidence="25" id="KW-1185">Reference proteome</keyword>
<comment type="similarity">
    <text evidence="4">Belongs to the WD repeat SCAP family.</text>
</comment>
<evidence type="ECO:0000256" key="3">
    <source>
        <dbReference type="ARBA" id="ARBA00004653"/>
    </source>
</evidence>
<evidence type="ECO:0000256" key="11">
    <source>
        <dbReference type="ARBA" id="ARBA00022989"/>
    </source>
</evidence>
<keyword evidence="13" id="KW-0443">Lipid metabolism</keyword>
<evidence type="ECO:0000256" key="12">
    <source>
        <dbReference type="ARBA" id="ARBA00023034"/>
    </source>
</evidence>
<keyword evidence="19" id="KW-0968">Cytoplasmic vesicle</keyword>
<evidence type="ECO:0000256" key="4">
    <source>
        <dbReference type="ARBA" id="ARBA00007410"/>
    </source>
</evidence>
<evidence type="ECO:0000256" key="5">
    <source>
        <dbReference type="ARBA" id="ARBA00019541"/>
    </source>
</evidence>
<feature type="repeat" description="WD" evidence="21">
    <location>
        <begin position="838"/>
        <end position="877"/>
    </location>
</feature>
<sequence length="1410" mass="159521">MAGSTLPERVAQIYYTYGLFCSSYPITAVTLVLSVLLLCCYPLLNVPLPGNIPTVVTLPLHESDIFLSSKSDCSQNKCLLETSSHIDILYNETQKLPYIWAKDKPLLYVQQIIMKIGVSPWNNNLKMWDAFRAPLQEVFRLLETIRNHEDPETKSTLLQHCYQIGGIKRRDSKASMERVLPEYSCLMLSPANLWQQNLQSFSLDANIINTVYNYQNIQKAKASISEMAFGMQLRETGIKRYPLRARPRVLQYAVTIFYQQPDQRFISSLTKKLREMYPLYQETPYTHVNEFTLVYYPGQFNYRELVPLTITFVGLFLYVYFSVRKIEFIRSKFGLAACAVLTIGGSLAMSMGICLYFGFSLSLQGKEIFPYLVIIVGLENVLVLTKSVTSTDSRLDVKIRLAQGLSKEGWSITKNLLIEITILTVSFFTFVPFIQEFSIFMIVSLISDYFIQMAFFATILGVDVRRMEYFQEQNNKLHLKEYFNANNALNWRFSKNYVEENSFSPQRMTKSKSHPRLNGLAHNSPTDVVAKRNSSPGHQDHRVPKRIRLVNMWARTRFFQRAFMVWMLVWISMIVYNSGVVDYFISNIDKPDADVNRKGMEKSEPKQSTYIFYNNTDRNPLVFPPLLDIDTEKTVVDANETIMLKHLPHSRPWSRLSSHHWSAILSHYNESVAGRHVAVLPPVLVSHRVGPELAAGVRNPDERDPPPLRWQALAAALDPIDMLPAPAQHPVCILGGSKYLNIFGYFESIEGKGPPHQWGKGSDLPIYPTTPMEILLLAILCTISVAVIAYMMVVLYRCVCSRHYAEWRASWNDDEEYRKIVAKQPAIQLVMEAVPLVVSGHSQEVECLVTDGEKVVSSCLQGNIKVWDSQNGEIITNIDRGAFFKLQKELYDKVSKKHNLSYEVREVNRSPQTSPRSNENVHRLRKGLSTYLSGLRFRWVARDSPPHLSAAETTKYDFAKNYRNLYCGDQQDVLYNCYEAKENVDTSNLNVSSNHIDDSVKNSDKSDEDIFVFNSSENSVNTHSNSNTTLSDTGRSMEDVSDNARDLDWRGKAVKESPVWCMDFCNDLIILGCADGRLEFWEASTGKLMCVWWSVRARDGCVAAGATHVRALAGARRVCVASLAGHLTLLRLDAYNAASGAHVDWQFSTAHRRTHKRTGSTGSLRIAHAPDDEAMRARMSFSYETDISDGEEVVCVRIAQCRPHQQPITEMHSEGGRILTGGQDHVLKVFSSADLNPLFTLHGHCGPITSCFIDHATPTIAGSGSQDGLLCVWDLHTGACLYSMQAHDGAVTSLAYTASYVVSAGADERLCIWDRFQGHMLNSIHIGLNYMSRMLPLTHTMLVMGDRSGLTAYDLSSGDVIRRVLLGQSDGCIFVRQILPLKDAIVCDYANQLRIVRFPLVSRLCDMKNE</sequence>
<feature type="repeat" description="WD" evidence="21">
    <location>
        <begin position="1241"/>
        <end position="1283"/>
    </location>
</feature>
<feature type="transmembrane region" description="Helical" evidence="22">
    <location>
        <begin position="305"/>
        <end position="323"/>
    </location>
</feature>
<dbReference type="PANTHER" id="PTHR46378:SF1">
    <property type="entry name" value="STEROL REGULATORY ELEMENT-BINDING PROTEIN CLEAVAGE-ACTIVATING PROTEIN"/>
    <property type="match status" value="1"/>
</dbReference>
<organism evidence="24 25">
    <name type="scientific">Chrysodeixis includens</name>
    <name type="common">Soybean looper</name>
    <name type="synonym">Pseudoplusia includens</name>
    <dbReference type="NCBI Taxonomy" id="689277"/>
    <lineage>
        <taxon>Eukaryota</taxon>
        <taxon>Metazoa</taxon>
        <taxon>Ecdysozoa</taxon>
        <taxon>Arthropoda</taxon>
        <taxon>Hexapoda</taxon>
        <taxon>Insecta</taxon>
        <taxon>Pterygota</taxon>
        <taxon>Neoptera</taxon>
        <taxon>Endopterygota</taxon>
        <taxon>Lepidoptera</taxon>
        <taxon>Glossata</taxon>
        <taxon>Ditrysia</taxon>
        <taxon>Noctuoidea</taxon>
        <taxon>Noctuidae</taxon>
        <taxon>Plusiinae</taxon>
        <taxon>Chrysodeixis</taxon>
    </lineage>
</organism>
<evidence type="ECO:0000256" key="10">
    <source>
        <dbReference type="ARBA" id="ARBA00022824"/>
    </source>
</evidence>
<evidence type="ECO:0000256" key="9">
    <source>
        <dbReference type="ARBA" id="ARBA00022737"/>
    </source>
</evidence>
<evidence type="ECO:0000256" key="21">
    <source>
        <dbReference type="PROSITE-ProRule" id="PRU00221"/>
    </source>
</evidence>
<dbReference type="InterPro" id="IPR057042">
    <property type="entry name" value="Beta-prop_SCAP"/>
</dbReference>
<dbReference type="GO" id="GO:0012507">
    <property type="term" value="C:ER to Golgi transport vesicle membrane"/>
    <property type="evidence" value="ECO:0007669"/>
    <property type="project" value="UniProtKB-SubCell"/>
</dbReference>
<dbReference type="InterPro" id="IPR000731">
    <property type="entry name" value="SSD"/>
</dbReference>
<dbReference type="Pfam" id="PF24017">
    <property type="entry name" value="Beta-prop_SCAP"/>
    <property type="match status" value="1"/>
</dbReference>
<keyword evidence="12" id="KW-0333">Golgi apparatus</keyword>
<keyword evidence="10" id="KW-0256">Endoplasmic reticulum</keyword>
<evidence type="ECO:0000256" key="19">
    <source>
        <dbReference type="ARBA" id="ARBA00023329"/>
    </source>
</evidence>
<gene>
    <name evidence="24" type="ORF">CINC_LOCUS378</name>
</gene>
<dbReference type="InterPro" id="IPR015943">
    <property type="entry name" value="WD40/YVTN_repeat-like_dom_sf"/>
</dbReference>
<feature type="transmembrane region" description="Helical" evidence="22">
    <location>
        <begin position="368"/>
        <end position="385"/>
    </location>
</feature>
<dbReference type="GO" id="GO:0032936">
    <property type="term" value="C:SREBP-SCAP complex"/>
    <property type="evidence" value="ECO:0007669"/>
    <property type="project" value="TreeGrafter"/>
</dbReference>
<dbReference type="PANTHER" id="PTHR46378">
    <property type="entry name" value="STEROL REGULATORY ELEMENT-BINDING PROTEIN CLEAVAGE-ACTIVATING PROTEIN"/>
    <property type="match status" value="1"/>
</dbReference>
<name>A0A9P0FP95_CHRIL</name>
<comment type="function">
    <text evidence="20">Escort protein required for cholesterol as well as lipid homeostasis. Regulates export of the SCAP-SREBP complex from the endoplasmic reticulum to the Golgi upon low cholesterol, thereby regulating the processing of sterol regulatory element-binding proteins (SREBPs) SREBF1/SREBP1 and SREBF2/SREBP2. At high sterol concentrations, formation of a ternary complex with INSIG (INSIG1 or INSIG2) leads to mask the ER export signal in SCAP, promoting retention of the complex in the endoplasmic reticulum. Low sterol concentrations trigger release of INSIG, a conformational change in the SSD domain of SCAP, unmasking of the ER export signal, promoting recruitment into COPII-coated vesicles and transport of the SCAP-SREBP to the Golgi: in the Golgi, SREBPs are then processed, releasing the transcription factor fragment of SREBPs from the membrane, its import into the nucleus and up-regulation of LDLR, INSIG1 and the mevalonate pathway. Binds cholesterol via its SSD domain.</text>
</comment>
<evidence type="ECO:0000256" key="17">
    <source>
        <dbReference type="ARBA" id="ARBA00023180"/>
    </source>
</evidence>
<evidence type="ECO:0000313" key="25">
    <source>
        <dbReference type="Proteomes" id="UP001154114"/>
    </source>
</evidence>
<feature type="repeat" description="WD" evidence="21">
    <location>
        <begin position="1284"/>
        <end position="1323"/>
    </location>
</feature>
<evidence type="ECO:0000259" key="23">
    <source>
        <dbReference type="PROSITE" id="PS50156"/>
    </source>
</evidence>
<keyword evidence="17" id="KW-0325">Glycoprotein</keyword>
<evidence type="ECO:0000256" key="8">
    <source>
        <dbReference type="ARBA" id="ARBA00022692"/>
    </source>
</evidence>
<dbReference type="PROSITE" id="PS00678">
    <property type="entry name" value="WD_REPEATS_1"/>
    <property type="match status" value="1"/>
</dbReference>
<dbReference type="EMBL" id="LR824004">
    <property type="protein sequence ID" value="CAH0578007.1"/>
    <property type="molecule type" value="Genomic_DNA"/>
</dbReference>
<dbReference type="PROSITE" id="PS50156">
    <property type="entry name" value="SSD"/>
    <property type="match status" value="1"/>
</dbReference>
<feature type="transmembrane region" description="Helical" evidence="22">
    <location>
        <begin position="335"/>
        <end position="362"/>
    </location>
</feature>
<accession>A0A9P0FP95</accession>
<dbReference type="SUPFAM" id="SSF82866">
    <property type="entry name" value="Multidrug efflux transporter AcrB transmembrane domain"/>
    <property type="match status" value="1"/>
</dbReference>
<evidence type="ECO:0000256" key="2">
    <source>
        <dbReference type="ARBA" id="ARBA00004557"/>
    </source>
</evidence>
<evidence type="ECO:0000256" key="22">
    <source>
        <dbReference type="SAM" id="Phobius"/>
    </source>
</evidence>
<dbReference type="InterPro" id="IPR019775">
    <property type="entry name" value="WD40_repeat_CS"/>
</dbReference>
<evidence type="ECO:0000313" key="24">
    <source>
        <dbReference type="EMBL" id="CAH0578007.1"/>
    </source>
</evidence>
<keyword evidence="9" id="KW-0677">Repeat</keyword>